<dbReference type="Proteomes" id="UP000290624">
    <property type="component" value="Unassembled WGS sequence"/>
</dbReference>
<gene>
    <name evidence="1" type="ORF">C1706_07220</name>
</gene>
<dbReference type="OrthoDB" id="4774211at2"/>
<organism evidence="1 2">
    <name type="scientific">Propioniciclava flava</name>
    <dbReference type="NCBI Taxonomy" id="2072026"/>
    <lineage>
        <taxon>Bacteria</taxon>
        <taxon>Bacillati</taxon>
        <taxon>Actinomycetota</taxon>
        <taxon>Actinomycetes</taxon>
        <taxon>Propionibacteriales</taxon>
        <taxon>Propionibacteriaceae</taxon>
        <taxon>Propioniciclava</taxon>
    </lineage>
</organism>
<reference evidence="1 2" key="1">
    <citation type="submission" date="2018-01" db="EMBL/GenBank/DDBJ databases">
        <title>Lactibacter flavus gen. nov., sp. nov., a novel bacterium of the family Propionibacteriaceae isolated from raw milk and dairy products.</title>
        <authorList>
            <person name="Wenning M."/>
            <person name="Breitenwieser F."/>
            <person name="Huptas C."/>
            <person name="von Neubeck M."/>
            <person name="Busse H.-J."/>
            <person name="Scherer S."/>
        </authorList>
    </citation>
    <scope>NUCLEOTIDE SEQUENCE [LARGE SCALE GENOMIC DNA]</scope>
    <source>
        <strain evidence="1 2">VG341</strain>
    </source>
</reference>
<evidence type="ECO:0000313" key="2">
    <source>
        <dbReference type="Proteomes" id="UP000290624"/>
    </source>
</evidence>
<comment type="caution">
    <text evidence="1">The sequence shown here is derived from an EMBL/GenBank/DDBJ whole genome shotgun (WGS) entry which is preliminary data.</text>
</comment>
<dbReference type="AlphaFoldDB" id="A0A4Q2EFY9"/>
<evidence type="ECO:0000313" key="1">
    <source>
        <dbReference type="EMBL" id="RXW32467.1"/>
    </source>
</evidence>
<name>A0A4Q2EFY9_9ACTN</name>
<protein>
    <submittedName>
        <fullName evidence="1">Uncharacterized protein</fullName>
    </submittedName>
</protein>
<keyword evidence="2" id="KW-1185">Reference proteome</keyword>
<proteinExistence type="predicted"/>
<accession>A0A4Q2EFY9</accession>
<sequence>MLIDCVGCAARGPACDDCVVSALLGAPEQGAPEQGAPEQGAPEMAALADDERAALGVMAEGGLLPPLRLVARAVPERSQRWRRGA</sequence>
<dbReference type="EMBL" id="PPCV01000004">
    <property type="protein sequence ID" value="RXW32467.1"/>
    <property type="molecule type" value="Genomic_DNA"/>
</dbReference>